<accession>A0A974A2X2</accession>
<dbReference type="SUPFAM" id="SSF57938">
    <property type="entry name" value="DnaJ/Hsp40 cysteine-rich domain"/>
    <property type="match status" value="1"/>
</dbReference>
<reference evidence="1" key="1">
    <citation type="submission" date="2020-06" db="EMBL/GenBank/DDBJ databases">
        <title>Whole Genome Sequence of Bradyrhizobium sp. Strain 1S1.</title>
        <authorList>
            <person name="Bromfield E.S.P."/>
            <person name="Cloutier S."/>
        </authorList>
    </citation>
    <scope>NUCLEOTIDE SEQUENCE [LARGE SCALE GENOMIC DNA]</scope>
    <source>
        <strain evidence="1">1S1</strain>
    </source>
</reference>
<proteinExistence type="predicted"/>
<evidence type="ECO:0000313" key="1">
    <source>
        <dbReference type="EMBL" id="NVI46423.1"/>
    </source>
</evidence>
<name>A0A974A2X2_9BRAD</name>
<sequence>MALHTMDVDRGFRRETIVTCLVDISSGVAGEITCIECGGDGDWTKFHPEPETLTAPMRCIECKGTGRIYVSI</sequence>
<organism evidence="1">
    <name type="scientific">Bradyrhizobium septentrionale</name>
    <dbReference type="NCBI Taxonomy" id="1404411"/>
    <lineage>
        <taxon>Bacteria</taxon>
        <taxon>Pseudomonadati</taxon>
        <taxon>Pseudomonadota</taxon>
        <taxon>Alphaproteobacteria</taxon>
        <taxon>Hyphomicrobiales</taxon>
        <taxon>Nitrobacteraceae</taxon>
        <taxon>Bradyrhizobium</taxon>
    </lineage>
</organism>
<dbReference type="RefSeq" id="WP_166205745.1">
    <property type="nucleotide sequence ID" value="NZ_CP088285.1"/>
</dbReference>
<dbReference type="EMBL" id="JAAOLE020000001">
    <property type="protein sequence ID" value="NVI46423.1"/>
    <property type="molecule type" value="Genomic_DNA"/>
</dbReference>
<comment type="caution">
    <text evidence="1">The sequence shown here is derived from an EMBL/GenBank/DDBJ whole genome shotgun (WGS) entry which is preliminary data.</text>
</comment>
<protein>
    <submittedName>
        <fullName evidence="1">Uncharacterized protein</fullName>
    </submittedName>
</protein>
<dbReference type="AlphaFoldDB" id="A0A974A2X2"/>
<gene>
    <name evidence="1" type="ORF">HAP48_026380</name>
</gene>
<dbReference type="InterPro" id="IPR036410">
    <property type="entry name" value="HSP_DnaJ_Cys-rich_dom_sf"/>
</dbReference>